<sequence length="245" mass="27572">MALKAETDTTEQVLGCQTTNSSIHPIFSPTEISTPLNIRFGMGIEFYGREERRISKLPEISHVLRNQIILWVADPELKAKVRGMIVLTTTYLPDVKTTEPITIIEDQVVQVDLRSHERPETDTRFSSEGRDTASSVAIGLFDKREQKRRAQRLISSFRVAKRPPALVDVPLHEYVARGWDVTNQQWRNTTWPRLDADFADAGLSSSSARWNLTLDCSRAAEISRNEDKPGEDTEIHACPTGGALD</sequence>
<protein>
    <submittedName>
        <fullName evidence="2">Uncharacterized protein</fullName>
    </submittedName>
</protein>
<feature type="region of interest" description="Disordered" evidence="1">
    <location>
        <begin position="223"/>
        <end position="245"/>
    </location>
</feature>
<accession>A0AAD7FMJ5</accession>
<evidence type="ECO:0000313" key="2">
    <source>
        <dbReference type="EMBL" id="KAJ7628764.1"/>
    </source>
</evidence>
<evidence type="ECO:0000313" key="3">
    <source>
        <dbReference type="Proteomes" id="UP001221142"/>
    </source>
</evidence>
<feature type="compositionally biased region" description="Basic and acidic residues" evidence="1">
    <location>
        <begin position="223"/>
        <end position="235"/>
    </location>
</feature>
<keyword evidence="3" id="KW-1185">Reference proteome</keyword>
<evidence type="ECO:0000256" key="1">
    <source>
        <dbReference type="SAM" id="MobiDB-lite"/>
    </source>
</evidence>
<comment type="caution">
    <text evidence="2">The sequence shown here is derived from an EMBL/GenBank/DDBJ whole genome shotgun (WGS) entry which is preliminary data.</text>
</comment>
<name>A0AAD7FMJ5_9AGAR</name>
<proteinExistence type="predicted"/>
<dbReference type="Proteomes" id="UP001221142">
    <property type="component" value="Unassembled WGS sequence"/>
</dbReference>
<organism evidence="2 3">
    <name type="scientific">Roridomyces roridus</name>
    <dbReference type="NCBI Taxonomy" id="1738132"/>
    <lineage>
        <taxon>Eukaryota</taxon>
        <taxon>Fungi</taxon>
        <taxon>Dikarya</taxon>
        <taxon>Basidiomycota</taxon>
        <taxon>Agaricomycotina</taxon>
        <taxon>Agaricomycetes</taxon>
        <taxon>Agaricomycetidae</taxon>
        <taxon>Agaricales</taxon>
        <taxon>Marasmiineae</taxon>
        <taxon>Mycenaceae</taxon>
        <taxon>Roridomyces</taxon>
    </lineage>
</organism>
<dbReference type="EMBL" id="JARKIF010000010">
    <property type="protein sequence ID" value="KAJ7628764.1"/>
    <property type="molecule type" value="Genomic_DNA"/>
</dbReference>
<reference evidence="2" key="1">
    <citation type="submission" date="2023-03" db="EMBL/GenBank/DDBJ databases">
        <title>Massive genome expansion in bonnet fungi (Mycena s.s.) driven by repeated elements and novel gene families across ecological guilds.</title>
        <authorList>
            <consortium name="Lawrence Berkeley National Laboratory"/>
            <person name="Harder C.B."/>
            <person name="Miyauchi S."/>
            <person name="Viragh M."/>
            <person name="Kuo A."/>
            <person name="Thoen E."/>
            <person name="Andreopoulos B."/>
            <person name="Lu D."/>
            <person name="Skrede I."/>
            <person name="Drula E."/>
            <person name="Henrissat B."/>
            <person name="Morin E."/>
            <person name="Kohler A."/>
            <person name="Barry K."/>
            <person name="LaButti K."/>
            <person name="Morin E."/>
            <person name="Salamov A."/>
            <person name="Lipzen A."/>
            <person name="Mereny Z."/>
            <person name="Hegedus B."/>
            <person name="Baldrian P."/>
            <person name="Stursova M."/>
            <person name="Weitz H."/>
            <person name="Taylor A."/>
            <person name="Grigoriev I.V."/>
            <person name="Nagy L.G."/>
            <person name="Martin F."/>
            <person name="Kauserud H."/>
        </authorList>
    </citation>
    <scope>NUCLEOTIDE SEQUENCE</scope>
    <source>
        <strain evidence="2">9284</strain>
    </source>
</reference>
<dbReference type="AlphaFoldDB" id="A0AAD7FMJ5"/>
<gene>
    <name evidence="2" type="ORF">FB45DRAFT_867746</name>
</gene>